<dbReference type="Proteomes" id="UP001302812">
    <property type="component" value="Unassembled WGS sequence"/>
</dbReference>
<proteinExistence type="predicted"/>
<gene>
    <name evidence="1" type="ORF">N656DRAFT_773263</name>
</gene>
<keyword evidence="2" id="KW-1185">Reference proteome</keyword>
<dbReference type="AlphaFoldDB" id="A0AAN6TND9"/>
<name>A0AAN6TND9_9PEZI</name>
<comment type="caution">
    <text evidence="1">The sequence shown here is derived from an EMBL/GenBank/DDBJ whole genome shotgun (WGS) entry which is preliminary data.</text>
</comment>
<reference evidence="1" key="2">
    <citation type="submission" date="2023-05" db="EMBL/GenBank/DDBJ databases">
        <authorList>
            <consortium name="Lawrence Berkeley National Laboratory"/>
            <person name="Steindorff A."/>
            <person name="Hensen N."/>
            <person name="Bonometti L."/>
            <person name="Westerberg I."/>
            <person name="Brannstrom I.O."/>
            <person name="Guillou S."/>
            <person name="Cros-Aarteil S."/>
            <person name="Calhoun S."/>
            <person name="Haridas S."/>
            <person name="Kuo A."/>
            <person name="Mondo S."/>
            <person name="Pangilinan J."/>
            <person name="Riley R."/>
            <person name="Labutti K."/>
            <person name="Andreopoulos B."/>
            <person name="Lipzen A."/>
            <person name="Chen C."/>
            <person name="Yanf M."/>
            <person name="Daum C."/>
            <person name="Ng V."/>
            <person name="Clum A."/>
            <person name="Ohm R."/>
            <person name="Martin F."/>
            <person name="Silar P."/>
            <person name="Natvig D."/>
            <person name="Lalanne C."/>
            <person name="Gautier V."/>
            <person name="Ament-Velasquez S.L."/>
            <person name="Kruys A."/>
            <person name="Hutchinson M.I."/>
            <person name="Powell A.J."/>
            <person name="Barry K."/>
            <person name="Miller A.N."/>
            <person name="Grigoriev I.V."/>
            <person name="Debuchy R."/>
            <person name="Gladieux P."/>
            <person name="Thoren M.H."/>
            <person name="Johannesson H."/>
        </authorList>
    </citation>
    <scope>NUCLEOTIDE SEQUENCE</scope>
    <source>
        <strain evidence="1">CBS 508.74</strain>
    </source>
</reference>
<protein>
    <submittedName>
        <fullName evidence="1">Uncharacterized protein</fullName>
    </submittedName>
</protein>
<organism evidence="1 2">
    <name type="scientific">Canariomyces notabilis</name>
    <dbReference type="NCBI Taxonomy" id="2074819"/>
    <lineage>
        <taxon>Eukaryota</taxon>
        <taxon>Fungi</taxon>
        <taxon>Dikarya</taxon>
        <taxon>Ascomycota</taxon>
        <taxon>Pezizomycotina</taxon>
        <taxon>Sordariomycetes</taxon>
        <taxon>Sordariomycetidae</taxon>
        <taxon>Sordariales</taxon>
        <taxon>Chaetomiaceae</taxon>
        <taxon>Canariomyces</taxon>
    </lineage>
</organism>
<dbReference type="RefSeq" id="XP_064674766.1">
    <property type="nucleotide sequence ID" value="XM_064814025.1"/>
</dbReference>
<evidence type="ECO:0000313" key="1">
    <source>
        <dbReference type="EMBL" id="KAK4117196.1"/>
    </source>
</evidence>
<feature type="non-terminal residue" evidence="1">
    <location>
        <position position="1"/>
    </location>
</feature>
<dbReference type="GeneID" id="89938150"/>
<evidence type="ECO:0000313" key="2">
    <source>
        <dbReference type="Proteomes" id="UP001302812"/>
    </source>
</evidence>
<reference evidence="1" key="1">
    <citation type="journal article" date="2023" name="Mol. Phylogenet. Evol.">
        <title>Genome-scale phylogeny and comparative genomics of the fungal order Sordariales.</title>
        <authorList>
            <person name="Hensen N."/>
            <person name="Bonometti L."/>
            <person name="Westerberg I."/>
            <person name="Brannstrom I.O."/>
            <person name="Guillou S."/>
            <person name="Cros-Aarteil S."/>
            <person name="Calhoun S."/>
            <person name="Haridas S."/>
            <person name="Kuo A."/>
            <person name="Mondo S."/>
            <person name="Pangilinan J."/>
            <person name="Riley R."/>
            <person name="LaButti K."/>
            <person name="Andreopoulos B."/>
            <person name="Lipzen A."/>
            <person name="Chen C."/>
            <person name="Yan M."/>
            <person name="Daum C."/>
            <person name="Ng V."/>
            <person name="Clum A."/>
            <person name="Steindorff A."/>
            <person name="Ohm R.A."/>
            <person name="Martin F."/>
            <person name="Silar P."/>
            <person name="Natvig D.O."/>
            <person name="Lalanne C."/>
            <person name="Gautier V."/>
            <person name="Ament-Velasquez S.L."/>
            <person name="Kruys A."/>
            <person name="Hutchinson M.I."/>
            <person name="Powell A.J."/>
            <person name="Barry K."/>
            <person name="Miller A.N."/>
            <person name="Grigoriev I.V."/>
            <person name="Debuchy R."/>
            <person name="Gladieux P."/>
            <person name="Hiltunen Thoren M."/>
            <person name="Johannesson H."/>
        </authorList>
    </citation>
    <scope>NUCLEOTIDE SEQUENCE</scope>
    <source>
        <strain evidence="1">CBS 508.74</strain>
    </source>
</reference>
<accession>A0AAN6TND9</accession>
<dbReference type="EMBL" id="MU853332">
    <property type="protein sequence ID" value="KAK4117196.1"/>
    <property type="molecule type" value="Genomic_DNA"/>
</dbReference>
<sequence length="50" mass="5677">PPTVQRQPTKVRLDPLFIAFVELKLREDLGARESLAEQSRRIQMSLAITG</sequence>